<dbReference type="GO" id="GO:0003677">
    <property type="term" value="F:DNA binding"/>
    <property type="evidence" value="ECO:0007669"/>
    <property type="project" value="InterPro"/>
</dbReference>
<dbReference type="Pfam" id="PF06892">
    <property type="entry name" value="Phage_CP76"/>
    <property type="match status" value="1"/>
</dbReference>
<dbReference type="Proteomes" id="UP000533469">
    <property type="component" value="Unassembled WGS sequence"/>
</dbReference>
<comment type="caution">
    <text evidence="1">The sequence shown here is derived from an EMBL/GenBank/DDBJ whole genome shotgun (WGS) entry which is preliminary data.</text>
</comment>
<protein>
    <submittedName>
        <fullName evidence="1">Uncharacterized protein</fullName>
    </submittedName>
</protein>
<name>A0A839Z9Y3_9HYPH</name>
<dbReference type="AlphaFoldDB" id="A0A839Z9Y3"/>
<proteinExistence type="predicted"/>
<evidence type="ECO:0000313" key="2">
    <source>
        <dbReference type="Proteomes" id="UP000533469"/>
    </source>
</evidence>
<reference evidence="1 2" key="1">
    <citation type="submission" date="2020-08" db="EMBL/GenBank/DDBJ databases">
        <title>Genomic Encyclopedia of Type Strains, Phase IV (KMG-IV): sequencing the most valuable type-strain genomes for metagenomic binning, comparative biology and taxonomic classification.</title>
        <authorList>
            <person name="Goeker M."/>
        </authorList>
    </citation>
    <scope>NUCLEOTIDE SEQUENCE [LARGE SCALE GENOMIC DNA]</scope>
    <source>
        <strain evidence="1 2">DSM 5895</strain>
    </source>
</reference>
<organism evidence="1 2">
    <name type="scientific">Ancylobacter tetraedralis</name>
    <dbReference type="NCBI Taxonomy" id="217068"/>
    <lineage>
        <taxon>Bacteria</taxon>
        <taxon>Pseudomonadati</taxon>
        <taxon>Pseudomonadota</taxon>
        <taxon>Alphaproteobacteria</taxon>
        <taxon>Hyphomicrobiales</taxon>
        <taxon>Xanthobacteraceae</taxon>
        <taxon>Ancylobacter</taxon>
    </lineage>
</organism>
<keyword evidence="2" id="KW-1185">Reference proteome</keyword>
<gene>
    <name evidence="1" type="ORF">FHS55_002149</name>
</gene>
<sequence>MTDTALPDGLIPLIKNTTRLAVVACAVPGMTGPQRIEHLAGFSAGTISRWGGDAHKDLMPIEVAFLVEFLTQKPIFARALAALTGHKLVPIAEDEDALAELGMADLLDLSASSSRVQTVVADALQDGKVTPAERREILKVKAAHHDVLTRIARKLADVDERGA</sequence>
<dbReference type="EMBL" id="JACICD010000003">
    <property type="protein sequence ID" value="MBB3771550.1"/>
    <property type="molecule type" value="Genomic_DNA"/>
</dbReference>
<evidence type="ECO:0000313" key="1">
    <source>
        <dbReference type="EMBL" id="MBB3771550.1"/>
    </source>
</evidence>
<dbReference type="InterPro" id="IPR009679">
    <property type="entry name" value="Phage_186_CII-like"/>
</dbReference>
<dbReference type="RefSeq" id="WP_183189708.1">
    <property type="nucleotide sequence ID" value="NZ_JACICD010000003.1"/>
</dbReference>
<accession>A0A839Z9Y3</accession>